<dbReference type="KEGG" id="cart:PA27867_1003"/>
<dbReference type="STRING" id="670052.PA27867_1003"/>
<organism evidence="4 5">
    <name type="scientific">Cryobacterium arcticum</name>
    <dbReference type="NCBI Taxonomy" id="670052"/>
    <lineage>
        <taxon>Bacteria</taxon>
        <taxon>Bacillati</taxon>
        <taxon>Actinomycetota</taxon>
        <taxon>Actinomycetes</taxon>
        <taxon>Micrococcales</taxon>
        <taxon>Microbacteriaceae</taxon>
        <taxon>Cryobacterium</taxon>
    </lineage>
</organism>
<evidence type="ECO:0000259" key="3">
    <source>
        <dbReference type="Pfam" id="PF10756"/>
    </source>
</evidence>
<evidence type="ECO:0000256" key="2">
    <source>
        <dbReference type="SAM" id="Phobius"/>
    </source>
</evidence>
<dbReference type="OrthoDB" id="3712355at2"/>
<feature type="domain" description="Low molecular weight protein antigen 6 PH" evidence="3">
    <location>
        <begin position="66"/>
        <end position="134"/>
    </location>
</feature>
<dbReference type="Proteomes" id="UP000092582">
    <property type="component" value="Chromosome 1"/>
</dbReference>
<feature type="transmembrane region" description="Helical" evidence="2">
    <location>
        <begin position="45"/>
        <end position="65"/>
    </location>
</feature>
<name>A0A1B1BHD3_9MICO</name>
<feature type="transmembrane region" description="Helical" evidence="2">
    <location>
        <begin position="20"/>
        <end position="39"/>
    </location>
</feature>
<feature type="transmembrane region" description="Helical" evidence="2">
    <location>
        <begin position="182"/>
        <end position="200"/>
    </location>
</feature>
<keyword evidence="5" id="KW-1185">Reference proteome</keyword>
<keyword evidence="2" id="KW-0472">Membrane</keyword>
<sequence length="203" mass="21529">MNRRAPTPRQGVVLRARMPVGVGFALLALVAVLLADALLRGRWDVAVLALPALVLVTCLAVEVFLRPGIRLHADGITVVNQLVTYEVPWALVADVTTRFLVAVETVDGRRIRCWGAPTAARPEGAAATADRRGRPAAMRGSREPGGTAAHRVIEAHRAQYADAALPAADSGVAARLSRKPHWMTVGLSAAMIVAALRQVLFAG</sequence>
<evidence type="ECO:0000256" key="1">
    <source>
        <dbReference type="SAM" id="MobiDB-lite"/>
    </source>
</evidence>
<protein>
    <recommendedName>
        <fullName evidence="3">Low molecular weight protein antigen 6 PH domain-containing protein</fullName>
    </recommendedName>
</protein>
<dbReference type="EMBL" id="CP016282">
    <property type="protein sequence ID" value="ANP71970.1"/>
    <property type="molecule type" value="Genomic_DNA"/>
</dbReference>
<evidence type="ECO:0000313" key="4">
    <source>
        <dbReference type="EMBL" id="ANP71970.1"/>
    </source>
</evidence>
<reference evidence="4 5" key="1">
    <citation type="submission" date="2016-06" db="EMBL/GenBank/DDBJ databases">
        <title>Genome sequencing of Cryobacterium arcticum PAMC 27867.</title>
        <authorList>
            <person name="Lee J."/>
            <person name="Kim O.-S."/>
        </authorList>
    </citation>
    <scope>NUCLEOTIDE SEQUENCE [LARGE SCALE GENOMIC DNA]</scope>
    <source>
        <strain evidence="4 5">PAMC 27867</strain>
    </source>
</reference>
<dbReference type="AlphaFoldDB" id="A0A1B1BHD3"/>
<keyword evidence="2" id="KW-0812">Transmembrane</keyword>
<evidence type="ECO:0000313" key="5">
    <source>
        <dbReference type="Proteomes" id="UP000092582"/>
    </source>
</evidence>
<dbReference type="InterPro" id="IPR019692">
    <property type="entry name" value="CFP-6_PH"/>
</dbReference>
<gene>
    <name evidence="4" type="ORF">PA27867_1003</name>
</gene>
<keyword evidence="2" id="KW-1133">Transmembrane helix</keyword>
<accession>A0A1B1BHD3</accession>
<feature type="region of interest" description="Disordered" evidence="1">
    <location>
        <begin position="124"/>
        <end position="145"/>
    </location>
</feature>
<dbReference type="RefSeq" id="WP_157109128.1">
    <property type="nucleotide sequence ID" value="NZ_CP016282.1"/>
</dbReference>
<dbReference type="Pfam" id="PF10756">
    <property type="entry name" value="bPH_6"/>
    <property type="match status" value="1"/>
</dbReference>
<proteinExistence type="predicted"/>